<organism evidence="2">
    <name type="scientific">Anopheles darlingi</name>
    <name type="common">Mosquito</name>
    <dbReference type="NCBI Taxonomy" id="43151"/>
    <lineage>
        <taxon>Eukaryota</taxon>
        <taxon>Metazoa</taxon>
        <taxon>Ecdysozoa</taxon>
        <taxon>Arthropoda</taxon>
        <taxon>Hexapoda</taxon>
        <taxon>Insecta</taxon>
        <taxon>Pterygota</taxon>
        <taxon>Neoptera</taxon>
        <taxon>Endopterygota</taxon>
        <taxon>Diptera</taxon>
        <taxon>Nematocera</taxon>
        <taxon>Culicoidea</taxon>
        <taxon>Culicidae</taxon>
        <taxon>Anophelinae</taxon>
        <taxon>Anopheles</taxon>
    </lineage>
</organism>
<sequence length="133" mass="14179">MDYSFASVLSSGASFWASIMLPVIFSLPFMKAVCGCSLPSASSTMSPSAIVMVVSALPPWTAPSYTLAFFRSSTHSLATFPPEVILYRNTALMAFAFASFSATRSLIPAKTASLWRALPAVMFGLTTICLKST</sequence>
<feature type="transmembrane region" description="Helical" evidence="1">
    <location>
        <begin position="7"/>
        <end position="29"/>
    </location>
</feature>
<dbReference type="EMBL" id="GGFL01011758">
    <property type="protein sequence ID" value="MBW75936.1"/>
    <property type="molecule type" value="Transcribed_RNA"/>
</dbReference>
<dbReference type="AlphaFoldDB" id="A0A2M4DEF4"/>
<accession>A0A2M4DEF4</accession>
<evidence type="ECO:0000313" key="2">
    <source>
        <dbReference type="EMBL" id="MBW75936.1"/>
    </source>
</evidence>
<reference evidence="2" key="1">
    <citation type="submission" date="2018-01" db="EMBL/GenBank/DDBJ databases">
        <title>An insight into the sialome of Amazonian anophelines.</title>
        <authorList>
            <person name="Ribeiro J.M."/>
            <person name="Scarpassa V."/>
            <person name="Calvo E."/>
        </authorList>
    </citation>
    <scope>NUCLEOTIDE SEQUENCE</scope>
</reference>
<feature type="transmembrane region" description="Helical" evidence="1">
    <location>
        <begin position="49"/>
        <end position="70"/>
    </location>
</feature>
<name>A0A2M4DEF4_ANODA</name>
<evidence type="ECO:0000256" key="1">
    <source>
        <dbReference type="SAM" id="Phobius"/>
    </source>
</evidence>
<keyword evidence="1" id="KW-0812">Transmembrane</keyword>
<protein>
    <submittedName>
        <fullName evidence="2">Uncharacterized protein</fullName>
    </submittedName>
</protein>
<keyword evidence="1" id="KW-1133">Transmembrane helix</keyword>
<feature type="transmembrane region" description="Helical" evidence="1">
    <location>
        <begin position="90"/>
        <end position="107"/>
    </location>
</feature>
<proteinExistence type="predicted"/>
<keyword evidence="1" id="KW-0472">Membrane</keyword>